<sequence length="147" mass="16819">MPNKIMKTNYFYMLLLFSFASCFAQQSPTFSIIGSDTNKEVLKKNMRLDISKIKVENISNKPIYLVWETVSNTFPKEWDCSMCQHGACQIGIPKGSSFSKLNPDQQGFIAIHVIPENKTGNGIVKFKIYDKNNPSYFKIMTFEVQVL</sequence>
<dbReference type="PROSITE" id="PS51257">
    <property type="entry name" value="PROKAR_LIPOPROTEIN"/>
    <property type="match status" value="1"/>
</dbReference>
<dbReference type="AlphaFoldDB" id="A0A1M6EFV1"/>
<feature type="chain" id="PRO_5012070518" description="Chagasin family peptidase inhibitor I42" evidence="1">
    <location>
        <begin position="25"/>
        <end position="147"/>
    </location>
</feature>
<accession>A0A1M6EFV1</accession>
<dbReference type="EMBL" id="FQZI01000003">
    <property type="protein sequence ID" value="SHI84344.1"/>
    <property type="molecule type" value="Genomic_DNA"/>
</dbReference>
<proteinExistence type="predicted"/>
<keyword evidence="3" id="KW-1185">Reference proteome</keyword>
<gene>
    <name evidence="2" type="ORF">SAMN05444363_1754</name>
</gene>
<protein>
    <recommendedName>
        <fullName evidence="4">Chagasin family peptidase inhibitor I42</fullName>
    </recommendedName>
</protein>
<dbReference type="STRING" id="415425.SAMN05444363_1754"/>
<dbReference type="Proteomes" id="UP000184488">
    <property type="component" value="Unassembled WGS sequence"/>
</dbReference>
<evidence type="ECO:0000313" key="2">
    <source>
        <dbReference type="EMBL" id="SHI84344.1"/>
    </source>
</evidence>
<evidence type="ECO:0008006" key="4">
    <source>
        <dbReference type="Google" id="ProtNLM"/>
    </source>
</evidence>
<keyword evidence="1" id="KW-0732">Signal</keyword>
<evidence type="ECO:0000256" key="1">
    <source>
        <dbReference type="SAM" id="SignalP"/>
    </source>
</evidence>
<name>A0A1M6EFV1_9FLAO</name>
<feature type="signal peptide" evidence="1">
    <location>
        <begin position="1"/>
        <end position="24"/>
    </location>
</feature>
<organism evidence="2 3">
    <name type="scientific">Flavobacterium terrae</name>
    <dbReference type="NCBI Taxonomy" id="415425"/>
    <lineage>
        <taxon>Bacteria</taxon>
        <taxon>Pseudomonadati</taxon>
        <taxon>Bacteroidota</taxon>
        <taxon>Flavobacteriia</taxon>
        <taxon>Flavobacteriales</taxon>
        <taxon>Flavobacteriaceae</taxon>
        <taxon>Flavobacterium</taxon>
    </lineage>
</organism>
<evidence type="ECO:0000313" key="3">
    <source>
        <dbReference type="Proteomes" id="UP000184488"/>
    </source>
</evidence>
<reference evidence="3" key="1">
    <citation type="submission" date="2016-11" db="EMBL/GenBank/DDBJ databases">
        <authorList>
            <person name="Varghese N."/>
            <person name="Submissions S."/>
        </authorList>
    </citation>
    <scope>NUCLEOTIDE SEQUENCE [LARGE SCALE GENOMIC DNA]</scope>
    <source>
        <strain evidence="3">DSM 18829</strain>
    </source>
</reference>